<dbReference type="Pfam" id="PF14559">
    <property type="entry name" value="TPR_19"/>
    <property type="match status" value="1"/>
</dbReference>
<protein>
    <recommendedName>
        <fullName evidence="3">Tetratricopeptide repeat protein</fullName>
    </recommendedName>
</protein>
<dbReference type="Gene3D" id="1.25.40.10">
    <property type="entry name" value="Tetratricopeptide repeat domain"/>
    <property type="match status" value="1"/>
</dbReference>
<dbReference type="InterPro" id="IPR011990">
    <property type="entry name" value="TPR-like_helical_dom_sf"/>
</dbReference>
<feature type="region of interest" description="Disordered" evidence="1">
    <location>
        <begin position="659"/>
        <end position="682"/>
    </location>
</feature>
<feature type="compositionally biased region" description="Basic and acidic residues" evidence="1">
    <location>
        <begin position="669"/>
        <end position="682"/>
    </location>
</feature>
<evidence type="ECO:0000313" key="2">
    <source>
        <dbReference type="EMBL" id="VAX41684.1"/>
    </source>
</evidence>
<evidence type="ECO:0000256" key="1">
    <source>
        <dbReference type="SAM" id="MobiDB-lite"/>
    </source>
</evidence>
<sequence length="682" mass="77155">MGRLQEQGHHDRALQALDRIEKKRPGYLWTKIVKGSILLETDQPEEAYHLVDELLEKHSDHRLAIALRADAALSAWGFDIAKPAIYQTFYMGTENYPHILSGIARSVAAELYDGKRYLAARQYLGLAMRLSLEGEEQQRAYMALMAFDGDHKIPYPFRSVHKLDSYEGTAENAKVVARADKFTAIGQWQAASLEYGKLIELDPENSSVWKNLGFCKAWDGSEEEAAHALHKAAELTQDFDDAVELETIAQLLDLYPSGEETRFMEIEYGIKNTQQLMSALNFHPRFQRDGNNPDAIEYTILGSLPQEVIDDPEIPLDELPCGLGGLVIYNEDNAALETEGVVVVTATEGEQIQLCRDFFEEVAGEDITPSIKEMTPGFLVKKHVLKLTTQQSVPSEVSIATQAILRQRLIKDKLEVEWATSPHFALDGKTPQEVSEDSRYRVKLAATVYLLDSTCEIAIGMLPSVAEVLKRFNLPEPAATKIDEHQPLHLLSNMQIHRLELSDITDEQLRRVLDRMRLTNHSSFVYLLLTEALSRPEFAENHLDMNQVCSTFVSICQKQNKTEEALKWVERGRESVDEGEGHFEAVLQWDARKLSVLVYQQDDAEFRSYLQLMREQYGHKIPQYLAVLEQSLTELLKGPLPVSLTEGLELAEVASSSTEIWTPESESEQQPKEEKKLWLPGS</sequence>
<gene>
    <name evidence="2" type="ORF">MNBD_PLANCTO02-2061</name>
</gene>
<dbReference type="EMBL" id="UOGL01000578">
    <property type="protein sequence ID" value="VAX41684.1"/>
    <property type="molecule type" value="Genomic_DNA"/>
</dbReference>
<reference evidence="2" key="1">
    <citation type="submission" date="2018-06" db="EMBL/GenBank/DDBJ databases">
        <authorList>
            <person name="Zhirakovskaya E."/>
        </authorList>
    </citation>
    <scope>NUCLEOTIDE SEQUENCE</scope>
</reference>
<dbReference type="AlphaFoldDB" id="A0A3B1DYW7"/>
<accession>A0A3B1DYW7</accession>
<dbReference type="SUPFAM" id="SSF48452">
    <property type="entry name" value="TPR-like"/>
    <property type="match status" value="1"/>
</dbReference>
<proteinExistence type="predicted"/>
<organism evidence="2">
    <name type="scientific">hydrothermal vent metagenome</name>
    <dbReference type="NCBI Taxonomy" id="652676"/>
    <lineage>
        <taxon>unclassified sequences</taxon>
        <taxon>metagenomes</taxon>
        <taxon>ecological metagenomes</taxon>
    </lineage>
</organism>
<name>A0A3B1DYW7_9ZZZZ</name>
<evidence type="ECO:0008006" key="3">
    <source>
        <dbReference type="Google" id="ProtNLM"/>
    </source>
</evidence>